<evidence type="ECO:0000313" key="1">
    <source>
        <dbReference type="EMBL" id="EFQ83217.1"/>
    </source>
</evidence>
<dbReference type="AlphaFoldDB" id="E2SBT1"/>
<dbReference type="RefSeq" id="WP_007078834.1">
    <property type="nucleotide sequence ID" value="NZ_CM001024.1"/>
</dbReference>
<evidence type="ECO:0000313" key="2">
    <source>
        <dbReference type="Proteomes" id="UP000003111"/>
    </source>
</evidence>
<dbReference type="OrthoDB" id="3425840at2"/>
<comment type="caution">
    <text evidence="1">The sequence shown here is derived from an EMBL/GenBank/DDBJ whole genome shotgun (WGS) entry which is preliminary data.</text>
</comment>
<accession>E2SBT1</accession>
<reference evidence="1" key="1">
    <citation type="submission" date="2010-08" db="EMBL/GenBank/DDBJ databases">
        <authorList>
            <person name="Muzny D."/>
            <person name="Qin X."/>
            <person name="Buhay C."/>
            <person name="Dugan-Rocha S."/>
            <person name="Ding Y."/>
            <person name="Chen G."/>
            <person name="Hawes A."/>
            <person name="Holder M."/>
            <person name="Jhangiani S."/>
            <person name="Johnson A."/>
            <person name="Khan Z."/>
            <person name="Li Z."/>
            <person name="Liu W."/>
            <person name="Liu X."/>
            <person name="Perez L."/>
            <person name="Shen H."/>
            <person name="Wang Q."/>
            <person name="Watt J."/>
            <person name="Xi L."/>
            <person name="Xin Y."/>
            <person name="Zhou J."/>
            <person name="Deng J."/>
            <person name="Jiang H."/>
            <person name="Liu Y."/>
            <person name="Qu J."/>
            <person name="Song X.-Z."/>
            <person name="Zhang L."/>
            <person name="Villasana D."/>
            <person name="Johnson A."/>
            <person name="Liu J."/>
            <person name="Liyanage D."/>
            <person name="Lorensuhewa L."/>
            <person name="Robinson T."/>
            <person name="Song A."/>
            <person name="Song B.-B."/>
            <person name="Dinh H."/>
            <person name="Thornton R."/>
            <person name="Coyle M."/>
            <person name="Francisco L."/>
            <person name="Jackson L."/>
            <person name="Javaid M."/>
            <person name="Korchina V."/>
            <person name="Kovar C."/>
            <person name="Mata R."/>
            <person name="Mathew T."/>
            <person name="Ngo R."/>
            <person name="Nguyen L."/>
            <person name="Nguyen N."/>
            <person name="Okwuonu G."/>
            <person name="Ongeri F."/>
            <person name="Pham C."/>
            <person name="Simmons D."/>
            <person name="Wilczek-Boney K."/>
            <person name="Hale W."/>
            <person name="Jakkamsetti A."/>
            <person name="Pham P."/>
            <person name="Ruth R."/>
            <person name="San Lucas F."/>
            <person name="Warren J."/>
            <person name="Zhang J."/>
            <person name="Zhao Z."/>
            <person name="Zhou C."/>
            <person name="Zhu D."/>
            <person name="Lee S."/>
            <person name="Bess C."/>
            <person name="Blankenburg K."/>
            <person name="Forbes L."/>
            <person name="Fu Q."/>
            <person name="Gubbala S."/>
            <person name="Hirani K."/>
            <person name="Jayaseelan J.C."/>
            <person name="Lara F."/>
            <person name="Munidasa M."/>
            <person name="Palculict T."/>
            <person name="Patil S."/>
            <person name="Pu L.-L."/>
            <person name="Saada N."/>
            <person name="Tang L."/>
            <person name="Weissenberger G."/>
            <person name="Zhu Y."/>
            <person name="Hemphill L."/>
            <person name="Shang Y."/>
            <person name="Youmans B."/>
            <person name="Ayvaz T."/>
            <person name="Ross M."/>
            <person name="Santibanez J."/>
            <person name="Aqrawi P."/>
            <person name="Gross S."/>
            <person name="Joshi V."/>
            <person name="Fowler G."/>
            <person name="Nazareth L."/>
            <person name="Reid J."/>
            <person name="Worley K."/>
            <person name="Petrosino J."/>
            <person name="Highlander S."/>
            <person name="Gibbs R."/>
        </authorList>
    </citation>
    <scope>NUCLEOTIDE SEQUENCE [LARGE SCALE GENOMIC DNA]</scope>
    <source>
        <strain evidence="1">DSM 15272</strain>
    </source>
</reference>
<protein>
    <submittedName>
        <fullName evidence="1">Uncharacterized protein</fullName>
    </submittedName>
</protein>
<name>E2SBT1_9ACTN</name>
<sequence length="195" mass="21340">MTYTRITDGAELVSELSGSDVDDDVEVRYRVLDLWMVTIRSATSGLDTGPETLTVEPFVDEDGRAEESSRDELLTGDVLRAVPMQDARRRIKRAKLEWAQTHGYMDPIPSRFSTDRDFALLARIYADAVAAGQRNPIKNLSVRYGISRNTLSARIRVARDRGLLTRPDEGDGGSLTPAAVALLEQQAGEAGGSDG</sequence>
<proteinExistence type="predicted"/>
<organism evidence="1 2">
    <name type="scientific">Aeromicrobium marinum DSM 15272</name>
    <dbReference type="NCBI Taxonomy" id="585531"/>
    <lineage>
        <taxon>Bacteria</taxon>
        <taxon>Bacillati</taxon>
        <taxon>Actinomycetota</taxon>
        <taxon>Actinomycetes</taxon>
        <taxon>Propionibacteriales</taxon>
        <taxon>Nocardioidaceae</taxon>
        <taxon>Aeromicrobium</taxon>
    </lineage>
</organism>
<gene>
    <name evidence="1" type="ORF">HMPREF0063_11490</name>
</gene>
<dbReference type="EMBL" id="ACLF03000005">
    <property type="protein sequence ID" value="EFQ83217.1"/>
    <property type="molecule type" value="Genomic_DNA"/>
</dbReference>
<keyword evidence="2" id="KW-1185">Reference proteome</keyword>
<dbReference type="HOGENOM" id="CLU_1393744_0_0_11"/>
<dbReference type="Proteomes" id="UP000003111">
    <property type="component" value="Unassembled WGS sequence"/>
</dbReference>